<feature type="transmembrane region" description="Helical" evidence="6">
    <location>
        <begin position="109"/>
        <end position="131"/>
    </location>
</feature>
<dbReference type="Proteomes" id="UP000610760">
    <property type="component" value="Unassembled WGS sequence"/>
</dbReference>
<keyword evidence="4 6" id="KW-1133">Transmembrane helix</keyword>
<keyword evidence="3 6" id="KW-0812">Transmembrane</keyword>
<dbReference type="Pfam" id="PF02588">
    <property type="entry name" value="YitT_membrane"/>
    <property type="match status" value="1"/>
</dbReference>
<evidence type="ECO:0000256" key="5">
    <source>
        <dbReference type="ARBA" id="ARBA00023136"/>
    </source>
</evidence>
<feature type="transmembrane region" description="Helical" evidence="6">
    <location>
        <begin position="43"/>
        <end position="72"/>
    </location>
</feature>
<feature type="transmembrane region" description="Helical" evidence="6">
    <location>
        <begin position="9"/>
        <end position="31"/>
    </location>
</feature>
<reference evidence="8" key="1">
    <citation type="submission" date="2020-08" db="EMBL/GenBank/DDBJ databases">
        <title>Genome public.</title>
        <authorList>
            <person name="Liu C."/>
            <person name="Sun Q."/>
        </authorList>
    </citation>
    <scope>NUCLEOTIDE SEQUENCE</scope>
    <source>
        <strain evidence="8">NSJ-33</strain>
    </source>
</reference>
<keyword evidence="2" id="KW-1003">Cell membrane</keyword>
<dbReference type="GO" id="GO:0005886">
    <property type="term" value="C:plasma membrane"/>
    <property type="evidence" value="ECO:0007669"/>
    <property type="project" value="UniProtKB-SubCell"/>
</dbReference>
<dbReference type="InterPro" id="IPR019264">
    <property type="entry name" value="DUF2179"/>
</dbReference>
<dbReference type="PANTHER" id="PTHR33545">
    <property type="entry name" value="UPF0750 MEMBRANE PROTEIN YITT-RELATED"/>
    <property type="match status" value="1"/>
</dbReference>
<dbReference type="CDD" id="cd16380">
    <property type="entry name" value="YitT_C"/>
    <property type="match status" value="1"/>
</dbReference>
<organism evidence="8 9">
    <name type="scientific">Fumia xinanensis</name>
    <dbReference type="NCBI Taxonomy" id="2763659"/>
    <lineage>
        <taxon>Bacteria</taxon>
        <taxon>Bacillati</taxon>
        <taxon>Bacillota</taxon>
        <taxon>Clostridia</taxon>
        <taxon>Eubacteriales</taxon>
        <taxon>Oscillospiraceae</taxon>
        <taxon>Fumia</taxon>
    </lineage>
</organism>
<accession>A0A926E126</accession>
<dbReference type="PIRSF" id="PIRSF006483">
    <property type="entry name" value="Membrane_protein_YitT"/>
    <property type="match status" value="1"/>
</dbReference>
<evidence type="ECO:0000259" key="7">
    <source>
        <dbReference type="Pfam" id="PF10035"/>
    </source>
</evidence>
<proteinExistence type="predicted"/>
<feature type="transmembrane region" description="Helical" evidence="6">
    <location>
        <begin position="177"/>
        <end position="196"/>
    </location>
</feature>
<evidence type="ECO:0000313" key="9">
    <source>
        <dbReference type="Proteomes" id="UP000610760"/>
    </source>
</evidence>
<feature type="transmembrane region" description="Helical" evidence="6">
    <location>
        <begin position="152"/>
        <end position="171"/>
    </location>
</feature>
<evidence type="ECO:0000256" key="6">
    <source>
        <dbReference type="SAM" id="Phobius"/>
    </source>
</evidence>
<comment type="caution">
    <text evidence="8">The sequence shown here is derived from an EMBL/GenBank/DDBJ whole genome shotgun (WGS) entry which is preliminary data.</text>
</comment>
<keyword evidence="5 6" id="KW-0472">Membrane</keyword>
<feature type="transmembrane region" description="Helical" evidence="6">
    <location>
        <begin position="79"/>
        <end position="97"/>
    </location>
</feature>
<keyword evidence="9" id="KW-1185">Reference proteome</keyword>
<dbReference type="Pfam" id="PF10035">
    <property type="entry name" value="DUF2179"/>
    <property type="match status" value="1"/>
</dbReference>
<dbReference type="EMBL" id="JACRSV010000001">
    <property type="protein sequence ID" value="MBC8559017.1"/>
    <property type="molecule type" value="Genomic_DNA"/>
</dbReference>
<dbReference type="InterPro" id="IPR051461">
    <property type="entry name" value="UPF0750_membrane"/>
</dbReference>
<evidence type="ECO:0000256" key="3">
    <source>
        <dbReference type="ARBA" id="ARBA00022692"/>
    </source>
</evidence>
<comment type="subcellular location">
    <subcellularLocation>
        <location evidence="1">Cell membrane</location>
        <topology evidence="1">Multi-pass membrane protein</topology>
    </subcellularLocation>
</comment>
<sequence>MKKYNLWEILVDVVLILFGTAAYSLGLYYFITPSNVAPGGVSGISILINFVSGLPVGVVNAAINVPLLLIGWRFLGKEFIWKTLLSVVSFTVFYDYIFTFVKPYQGEKLLACLFGGVLMGIGLGLVFLRAGSTGGMDIVNKLLNRRFPHIPLGRATMLTDLVVIAFSIFVFRSIESALYAIIVIFISSQLIDMVVYGGDRGKLVYIFSPHYEDISDGIIRNLGRGATLLDGEGAYTGQQKQVLMCALRNNEYHKVKKLVHEIDPNAFMIVSDASEVAGEGFKPIDSGR</sequence>
<gene>
    <name evidence="8" type="ORF">H8710_02920</name>
</gene>
<dbReference type="Gene3D" id="3.30.70.120">
    <property type="match status" value="1"/>
</dbReference>
<evidence type="ECO:0000256" key="2">
    <source>
        <dbReference type="ARBA" id="ARBA00022475"/>
    </source>
</evidence>
<dbReference type="PANTHER" id="PTHR33545:SF5">
    <property type="entry name" value="UPF0750 MEMBRANE PROTEIN YITT"/>
    <property type="match status" value="1"/>
</dbReference>
<dbReference type="InterPro" id="IPR003740">
    <property type="entry name" value="YitT"/>
</dbReference>
<dbReference type="InterPro" id="IPR015867">
    <property type="entry name" value="N-reg_PII/ATP_PRibTrfase_C"/>
</dbReference>
<dbReference type="AlphaFoldDB" id="A0A926E126"/>
<evidence type="ECO:0000256" key="1">
    <source>
        <dbReference type="ARBA" id="ARBA00004651"/>
    </source>
</evidence>
<protein>
    <submittedName>
        <fullName evidence="8">YitT family protein</fullName>
    </submittedName>
</protein>
<dbReference type="RefSeq" id="WP_249293910.1">
    <property type="nucleotide sequence ID" value="NZ_JACRSV010000001.1"/>
</dbReference>
<name>A0A926E126_9FIRM</name>
<evidence type="ECO:0000256" key="4">
    <source>
        <dbReference type="ARBA" id="ARBA00022989"/>
    </source>
</evidence>
<feature type="domain" description="DUF2179" evidence="7">
    <location>
        <begin position="224"/>
        <end position="278"/>
    </location>
</feature>
<evidence type="ECO:0000313" key="8">
    <source>
        <dbReference type="EMBL" id="MBC8559017.1"/>
    </source>
</evidence>